<dbReference type="GO" id="GO:0016020">
    <property type="term" value="C:membrane"/>
    <property type="evidence" value="ECO:0007669"/>
    <property type="project" value="TreeGrafter"/>
</dbReference>
<dbReference type="Proteomes" id="UP000237347">
    <property type="component" value="Unassembled WGS sequence"/>
</dbReference>
<gene>
    <name evidence="2" type="ORF">CFP56_032002</name>
</gene>
<evidence type="ECO:0000313" key="3">
    <source>
        <dbReference type="Proteomes" id="UP000237347"/>
    </source>
</evidence>
<dbReference type="EMBL" id="PKMF04000540">
    <property type="protein sequence ID" value="KAK7826700.1"/>
    <property type="molecule type" value="Genomic_DNA"/>
</dbReference>
<comment type="caution">
    <text evidence="2">The sequence shown here is derived from an EMBL/GenBank/DDBJ whole genome shotgun (WGS) entry which is preliminary data.</text>
</comment>
<dbReference type="AlphaFoldDB" id="A0AAW0JIL7"/>
<proteinExistence type="predicted"/>
<sequence>MNALFCSYAPVFPVLKDRLSWLNPKETRRVVSKPRLIQEKGRPVSTQIKNKMDEGGKRPRTTPWKEGGEKGIKALNQTHFSTSSHTSRSRENIVFVTIFTIYNSSLYANVNDRSSNLVTVGNASYSKVERSMAILNIFINFIKGEEYKLKWIEQSEFVRMAARFGAKIIPFGALVFDYDDQMKIPYFKDQIEKMTNDNIKLRTDATGEEFYQKFPGRFYYYFGKAIETEGLKQELKDRDKAHELYLQVKSEVGRCLAYLKEKRESNPYKNLLSRLIYQATRGFTSEIPTFKL</sequence>
<dbReference type="PANTHER" id="PTHR22753:SF24">
    <property type="entry name" value="ESTERASE_LIPASE_THIOESTERASE FAMILY PROTEIN"/>
    <property type="match status" value="1"/>
</dbReference>
<evidence type="ECO:0000313" key="2">
    <source>
        <dbReference type="EMBL" id="KAK7826700.1"/>
    </source>
</evidence>
<organism evidence="2 3">
    <name type="scientific">Quercus suber</name>
    <name type="common">Cork oak</name>
    <dbReference type="NCBI Taxonomy" id="58331"/>
    <lineage>
        <taxon>Eukaryota</taxon>
        <taxon>Viridiplantae</taxon>
        <taxon>Streptophyta</taxon>
        <taxon>Embryophyta</taxon>
        <taxon>Tracheophyta</taxon>
        <taxon>Spermatophyta</taxon>
        <taxon>Magnoliopsida</taxon>
        <taxon>eudicotyledons</taxon>
        <taxon>Gunneridae</taxon>
        <taxon>Pentapetalae</taxon>
        <taxon>rosids</taxon>
        <taxon>fabids</taxon>
        <taxon>Fagales</taxon>
        <taxon>Fagaceae</taxon>
        <taxon>Quercus</taxon>
    </lineage>
</organism>
<dbReference type="GO" id="GO:0016746">
    <property type="term" value="F:acyltransferase activity"/>
    <property type="evidence" value="ECO:0007669"/>
    <property type="project" value="UniProtKB-KW"/>
</dbReference>
<name>A0AAW0JIL7_QUESU</name>
<dbReference type="PANTHER" id="PTHR22753">
    <property type="entry name" value="TRANSMEMBRANE PROTEIN 68"/>
    <property type="match status" value="1"/>
</dbReference>
<evidence type="ECO:0000256" key="1">
    <source>
        <dbReference type="SAM" id="MobiDB-lite"/>
    </source>
</evidence>
<reference evidence="2 3" key="1">
    <citation type="journal article" date="2018" name="Sci. Data">
        <title>The draft genome sequence of cork oak.</title>
        <authorList>
            <person name="Ramos A.M."/>
            <person name="Usie A."/>
            <person name="Barbosa P."/>
            <person name="Barros P.M."/>
            <person name="Capote T."/>
            <person name="Chaves I."/>
            <person name="Simoes F."/>
            <person name="Abreu I."/>
            <person name="Carrasquinho I."/>
            <person name="Faro C."/>
            <person name="Guimaraes J.B."/>
            <person name="Mendonca D."/>
            <person name="Nobrega F."/>
            <person name="Rodrigues L."/>
            <person name="Saibo N.J.M."/>
            <person name="Varela M.C."/>
            <person name="Egas C."/>
            <person name="Matos J."/>
            <person name="Miguel C.M."/>
            <person name="Oliveira M.M."/>
            <person name="Ricardo C.P."/>
            <person name="Goncalves S."/>
        </authorList>
    </citation>
    <scope>NUCLEOTIDE SEQUENCE [LARGE SCALE GENOMIC DNA]</scope>
    <source>
        <strain evidence="3">cv. HL8</strain>
    </source>
</reference>
<feature type="region of interest" description="Disordered" evidence="1">
    <location>
        <begin position="49"/>
        <end position="68"/>
    </location>
</feature>
<accession>A0AAW0JIL7</accession>
<protein>
    <submittedName>
        <fullName evidence="2">Acyltransferase-like protein</fullName>
    </submittedName>
</protein>
<keyword evidence="3" id="KW-1185">Reference proteome</keyword>